<dbReference type="CDD" id="cd06579">
    <property type="entry name" value="TM_PBP1_transp_AraH_like"/>
    <property type="match status" value="1"/>
</dbReference>
<evidence type="ECO:0000256" key="5">
    <source>
        <dbReference type="ARBA" id="ARBA00023136"/>
    </source>
</evidence>
<feature type="transmembrane region" description="Helical" evidence="7">
    <location>
        <begin position="238"/>
        <end position="259"/>
    </location>
</feature>
<protein>
    <submittedName>
        <fullName evidence="8">Sugar ABC transporter permease</fullName>
    </submittedName>
</protein>
<dbReference type="Pfam" id="PF02653">
    <property type="entry name" value="BPD_transp_2"/>
    <property type="match status" value="1"/>
</dbReference>
<feature type="region of interest" description="Disordered" evidence="6">
    <location>
        <begin position="1"/>
        <end position="76"/>
    </location>
</feature>
<feature type="transmembrane region" description="Helical" evidence="7">
    <location>
        <begin position="117"/>
        <end position="139"/>
    </location>
</feature>
<dbReference type="EMBL" id="BSRZ01000014">
    <property type="protein sequence ID" value="GLW66337.1"/>
    <property type="molecule type" value="Genomic_DNA"/>
</dbReference>
<feature type="compositionally biased region" description="Low complexity" evidence="6">
    <location>
        <begin position="13"/>
        <end position="45"/>
    </location>
</feature>
<evidence type="ECO:0000256" key="4">
    <source>
        <dbReference type="ARBA" id="ARBA00022989"/>
    </source>
</evidence>
<dbReference type="RefSeq" id="WP_227023287.1">
    <property type="nucleotide sequence ID" value="NZ_BSRZ01000014.1"/>
</dbReference>
<evidence type="ECO:0000256" key="6">
    <source>
        <dbReference type="SAM" id="MobiDB-lite"/>
    </source>
</evidence>
<organism evidence="8 9">
    <name type="scientific">Actinomadura rubrobrunea</name>
    <dbReference type="NCBI Taxonomy" id="115335"/>
    <lineage>
        <taxon>Bacteria</taxon>
        <taxon>Bacillati</taxon>
        <taxon>Actinomycetota</taxon>
        <taxon>Actinomycetes</taxon>
        <taxon>Streptosporangiales</taxon>
        <taxon>Thermomonosporaceae</taxon>
        <taxon>Actinomadura</taxon>
    </lineage>
</organism>
<proteinExistence type="predicted"/>
<dbReference type="PANTHER" id="PTHR32196:SF72">
    <property type="entry name" value="RIBOSE IMPORT PERMEASE PROTEIN RBSC"/>
    <property type="match status" value="1"/>
</dbReference>
<keyword evidence="3 7" id="KW-0812">Transmembrane</keyword>
<gene>
    <name evidence="8" type="primary">rbsC</name>
    <name evidence="8" type="ORF">Arub01_45810</name>
</gene>
<sequence>MTEPKGPGGARPADATAADTTADTTADTVADTAADTMADTAAIDATADDRPPSDEQARVEAAAARTGVPRAKGRPPLPAGLARVAESRHIGLVAALVLLALIGLITKPDNFATSDNLVSILSLAATIGVITVGMTFVIIGGGIDLSVGAVMALASVWATTVATQSYGPGVMAMCAILVGTGAGLVNGLLIAYGRMVPFIATLAMLVAARGLAQRISDRKTQLVRPENDAIEALSTTRVLGLPLVVFIFAAVAVAGWVLLNRTTFGRRTFAVGGNPEAARLAGIDVKRHTLLLYALSGLCCGIAAIIIMARTTTGSSTHGDLYELDAIAAVIIGGTLLTGGRGTLVGSILGLLVFTVITNLFILNGLDTSDQLIAKGAIIVAAVLLQRRGLEART</sequence>
<evidence type="ECO:0000313" key="8">
    <source>
        <dbReference type="EMBL" id="GLW66337.1"/>
    </source>
</evidence>
<evidence type="ECO:0000313" key="9">
    <source>
        <dbReference type="Proteomes" id="UP001165124"/>
    </source>
</evidence>
<name>A0A9W6PYT5_9ACTN</name>
<evidence type="ECO:0000256" key="7">
    <source>
        <dbReference type="SAM" id="Phobius"/>
    </source>
</evidence>
<dbReference type="GO" id="GO:0005886">
    <property type="term" value="C:plasma membrane"/>
    <property type="evidence" value="ECO:0007669"/>
    <property type="project" value="UniProtKB-SubCell"/>
</dbReference>
<evidence type="ECO:0000256" key="1">
    <source>
        <dbReference type="ARBA" id="ARBA00004651"/>
    </source>
</evidence>
<evidence type="ECO:0000256" key="3">
    <source>
        <dbReference type="ARBA" id="ARBA00022692"/>
    </source>
</evidence>
<keyword evidence="2" id="KW-1003">Cell membrane</keyword>
<keyword evidence="9" id="KW-1185">Reference proteome</keyword>
<feature type="transmembrane region" description="Helical" evidence="7">
    <location>
        <begin position="344"/>
        <end position="366"/>
    </location>
</feature>
<dbReference type="GO" id="GO:0022857">
    <property type="term" value="F:transmembrane transporter activity"/>
    <property type="evidence" value="ECO:0007669"/>
    <property type="project" value="InterPro"/>
</dbReference>
<accession>A0A9W6PYT5</accession>
<comment type="subcellular location">
    <subcellularLocation>
        <location evidence="1">Cell membrane</location>
        <topology evidence="1">Multi-pass membrane protein</topology>
    </subcellularLocation>
</comment>
<dbReference type="AlphaFoldDB" id="A0A9W6PYT5"/>
<comment type="caution">
    <text evidence="8">The sequence shown here is derived from an EMBL/GenBank/DDBJ whole genome shotgun (WGS) entry which is preliminary data.</text>
</comment>
<feature type="transmembrane region" description="Helical" evidence="7">
    <location>
        <begin position="195"/>
        <end position="212"/>
    </location>
</feature>
<dbReference type="PANTHER" id="PTHR32196">
    <property type="entry name" value="ABC TRANSPORTER PERMEASE PROTEIN YPHD-RELATED-RELATED"/>
    <property type="match status" value="1"/>
</dbReference>
<reference evidence="8" key="1">
    <citation type="submission" date="2023-02" db="EMBL/GenBank/DDBJ databases">
        <title>Actinomadura rubrobrunea NBRC 14622.</title>
        <authorList>
            <person name="Ichikawa N."/>
            <person name="Sato H."/>
            <person name="Tonouchi N."/>
        </authorList>
    </citation>
    <scope>NUCLEOTIDE SEQUENCE</scope>
    <source>
        <strain evidence="8">NBRC 14622</strain>
    </source>
</reference>
<keyword evidence="5 7" id="KW-0472">Membrane</keyword>
<dbReference type="Proteomes" id="UP001165124">
    <property type="component" value="Unassembled WGS sequence"/>
</dbReference>
<feature type="transmembrane region" description="Helical" evidence="7">
    <location>
        <begin position="290"/>
        <end position="309"/>
    </location>
</feature>
<feature type="compositionally biased region" description="Basic and acidic residues" evidence="6">
    <location>
        <begin position="47"/>
        <end position="58"/>
    </location>
</feature>
<feature type="transmembrane region" description="Helical" evidence="7">
    <location>
        <begin position="87"/>
        <end position="105"/>
    </location>
</feature>
<evidence type="ECO:0000256" key="2">
    <source>
        <dbReference type="ARBA" id="ARBA00022475"/>
    </source>
</evidence>
<keyword evidence="4 7" id="KW-1133">Transmembrane helix</keyword>
<dbReference type="InterPro" id="IPR001851">
    <property type="entry name" value="ABC_transp_permease"/>
</dbReference>